<dbReference type="InterPro" id="IPR003593">
    <property type="entry name" value="AAA+_ATPase"/>
</dbReference>
<proteinExistence type="predicted"/>
<dbReference type="GO" id="GO:0005886">
    <property type="term" value="C:plasma membrane"/>
    <property type="evidence" value="ECO:0007669"/>
    <property type="project" value="UniProtKB-SubCell"/>
</dbReference>
<evidence type="ECO:0000256" key="1">
    <source>
        <dbReference type="ARBA" id="ARBA00004651"/>
    </source>
</evidence>
<feature type="domain" description="ABC transporter" evidence="9">
    <location>
        <begin position="321"/>
        <end position="534"/>
    </location>
</feature>
<feature type="domain" description="ABC transmembrane type-1" evidence="10">
    <location>
        <begin position="581"/>
        <end position="861"/>
    </location>
</feature>
<dbReference type="InterPro" id="IPR011527">
    <property type="entry name" value="ABC1_TM_dom"/>
</dbReference>
<gene>
    <name evidence="11" type="ORF">FHU39_003961</name>
</gene>
<evidence type="ECO:0000256" key="4">
    <source>
        <dbReference type="ARBA" id="ARBA00022840"/>
    </source>
</evidence>
<dbReference type="InterPro" id="IPR017871">
    <property type="entry name" value="ABC_transporter-like_CS"/>
</dbReference>
<dbReference type="Pfam" id="PF00664">
    <property type="entry name" value="ABC_membrane"/>
    <property type="match status" value="1"/>
</dbReference>
<evidence type="ECO:0000256" key="3">
    <source>
        <dbReference type="ARBA" id="ARBA00022741"/>
    </source>
</evidence>
<dbReference type="Gene3D" id="3.40.50.300">
    <property type="entry name" value="P-loop containing nucleotide triphosphate hydrolases"/>
    <property type="match status" value="2"/>
</dbReference>
<feature type="domain" description="ABC transmembrane type-1" evidence="10">
    <location>
        <begin position="20"/>
        <end position="297"/>
    </location>
</feature>
<dbReference type="InterPro" id="IPR039421">
    <property type="entry name" value="Type_1_exporter"/>
</dbReference>
<dbReference type="InterPro" id="IPR036640">
    <property type="entry name" value="ABC1_TM_sf"/>
</dbReference>
<dbReference type="PANTHER" id="PTHR24221">
    <property type="entry name" value="ATP-BINDING CASSETTE SUB-FAMILY B"/>
    <property type="match status" value="1"/>
</dbReference>
<feature type="transmembrane region" description="Helical" evidence="8">
    <location>
        <begin position="53"/>
        <end position="70"/>
    </location>
</feature>
<dbReference type="PROSITE" id="PS00211">
    <property type="entry name" value="ABC_TRANSPORTER_1"/>
    <property type="match status" value="1"/>
</dbReference>
<dbReference type="CDD" id="cd18584">
    <property type="entry name" value="ABC_6TM_AarD_CydD"/>
    <property type="match status" value="1"/>
</dbReference>
<dbReference type="GO" id="GO:0140359">
    <property type="term" value="F:ABC-type transporter activity"/>
    <property type="evidence" value="ECO:0007669"/>
    <property type="project" value="InterPro"/>
</dbReference>
<evidence type="ECO:0000256" key="5">
    <source>
        <dbReference type="ARBA" id="ARBA00022989"/>
    </source>
</evidence>
<keyword evidence="5 8" id="KW-1133">Transmembrane helix</keyword>
<dbReference type="SUPFAM" id="SSF52540">
    <property type="entry name" value="P-loop containing nucleoside triphosphate hydrolases"/>
    <property type="match status" value="2"/>
</dbReference>
<dbReference type="PROSITE" id="PS50893">
    <property type="entry name" value="ABC_TRANSPORTER_2"/>
    <property type="match status" value="2"/>
</dbReference>
<feature type="transmembrane region" description="Helical" evidence="8">
    <location>
        <begin position="21"/>
        <end position="47"/>
    </location>
</feature>
<name>A0A839NFK6_9MICO</name>
<feature type="region of interest" description="Disordered" evidence="7">
    <location>
        <begin position="530"/>
        <end position="564"/>
    </location>
</feature>
<dbReference type="PANTHER" id="PTHR24221:SF654">
    <property type="entry name" value="ATP-BINDING CASSETTE SUB-FAMILY B MEMBER 6"/>
    <property type="match status" value="1"/>
</dbReference>
<feature type="transmembrane region" description="Helical" evidence="8">
    <location>
        <begin position="577"/>
        <end position="604"/>
    </location>
</feature>
<dbReference type="InterPro" id="IPR014223">
    <property type="entry name" value="ABC_CydC/D"/>
</dbReference>
<organism evidence="11 12">
    <name type="scientific">Flexivirga oryzae</name>
    <dbReference type="NCBI Taxonomy" id="1794944"/>
    <lineage>
        <taxon>Bacteria</taxon>
        <taxon>Bacillati</taxon>
        <taxon>Actinomycetota</taxon>
        <taxon>Actinomycetes</taxon>
        <taxon>Micrococcales</taxon>
        <taxon>Dermacoccaceae</taxon>
        <taxon>Flexivirga</taxon>
    </lineage>
</organism>
<feature type="transmembrane region" description="Helical" evidence="8">
    <location>
        <begin position="155"/>
        <end position="173"/>
    </location>
</feature>
<feature type="compositionally biased region" description="Low complexity" evidence="7">
    <location>
        <begin position="542"/>
        <end position="556"/>
    </location>
</feature>
<evidence type="ECO:0000256" key="8">
    <source>
        <dbReference type="SAM" id="Phobius"/>
    </source>
</evidence>
<dbReference type="GO" id="GO:0034775">
    <property type="term" value="P:glutathione transmembrane transport"/>
    <property type="evidence" value="ECO:0007669"/>
    <property type="project" value="InterPro"/>
</dbReference>
<dbReference type="EMBL" id="JACHVQ010000004">
    <property type="protein sequence ID" value="MBB2893925.1"/>
    <property type="molecule type" value="Genomic_DNA"/>
</dbReference>
<dbReference type="GO" id="GO:0005524">
    <property type="term" value="F:ATP binding"/>
    <property type="evidence" value="ECO:0007669"/>
    <property type="project" value="UniProtKB-KW"/>
</dbReference>
<dbReference type="GO" id="GO:0016887">
    <property type="term" value="F:ATP hydrolysis activity"/>
    <property type="evidence" value="ECO:0007669"/>
    <property type="project" value="InterPro"/>
</dbReference>
<evidence type="ECO:0000256" key="7">
    <source>
        <dbReference type="SAM" id="MobiDB-lite"/>
    </source>
</evidence>
<dbReference type="InterPro" id="IPR003439">
    <property type="entry name" value="ABC_transporter-like_ATP-bd"/>
</dbReference>
<dbReference type="Pfam" id="PF00005">
    <property type="entry name" value="ABC_tran"/>
    <property type="match status" value="2"/>
</dbReference>
<feature type="transmembrane region" description="Helical" evidence="8">
    <location>
        <begin position="694"/>
        <end position="714"/>
    </location>
</feature>
<feature type="transmembrane region" description="Helical" evidence="8">
    <location>
        <begin position="720"/>
        <end position="737"/>
    </location>
</feature>
<dbReference type="InterPro" id="IPR027417">
    <property type="entry name" value="P-loop_NTPase"/>
</dbReference>
<evidence type="ECO:0000313" key="12">
    <source>
        <dbReference type="Proteomes" id="UP000559182"/>
    </source>
</evidence>
<dbReference type="NCBIfam" id="TIGR02868">
    <property type="entry name" value="CydC"/>
    <property type="match status" value="1"/>
</dbReference>
<dbReference type="GO" id="GO:0034040">
    <property type="term" value="F:ATPase-coupled lipid transmembrane transporter activity"/>
    <property type="evidence" value="ECO:0007669"/>
    <property type="project" value="TreeGrafter"/>
</dbReference>
<dbReference type="RefSeq" id="WP_183322395.1">
    <property type="nucleotide sequence ID" value="NZ_JACHVQ010000004.1"/>
</dbReference>
<dbReference type="PROSITE" id="PS50929">
    <property type="entry name" value="ABC_TM1F"/>
    <property type="match status" value="2"/>
</dbReference>
<feature type="domain" description="ABC transporter" evidence="9">
    <location>
        <begin position="895"/>
        <end position="1113"/>
    </location>
</feature>
<keyword evidence="2 8" id="KW-0812">Transmembrane</keyword>
<comment type="subcellular location">
    <subcellularLocation>
        <location evidence="1">Cell membrane</location>
        <topology evidence="1">Multi-pass membrane protein</topology>
    </subcellularLocation>
</comment>
<dbReference type="GO" id="GO:0045454">
    <property type="term" value="P:cell redox homeostasis"/>
    <property type="evidence" value="ECO:0007669"/>
    <property type="project" value="InterPro"/>
</dbReference>
<accession>A0A839NFK6</accession>
<feature type="transmembrane region" description="Helical" evidence="8">
    <location>
        <begin position="129"/>
        <end position="149"/>
    </location>
</feature>
<evidence type="ECO:0000259" key="9">
    <source>
        <dbReference type="PROSITE" id="PS50893"/>
    </source>
</evidence>
<dbReference type="CDD" id="cd03228">
    <property type="entry name" value="ABCC_MRP_Like"/>
    <property type="match status" value="2"/>
</dbReference>
<evidence type="ECO:0000313" key="11">
    <source>
        <dbReference type="EMBL" id="MBB2893925.1"/>
    </source>
</evidence>
<dbReference type="AlphaFoldDB" id="A0A839NFK6"/>
<protein>
    <submittedName>
        <fullName evidence="11">ATP-binding cassette subfamily C protein CydCD</fullName>
    </submittedName>
</protein>
<dbReference type="SUPFAM" id="SSF90123">
    <property type="entry name" value="ABC transporter transmembrane region"/>
    <property type="match status" value="2"/>
</dbReference>
<evidence type="ECO:0000256" key="2">
    <source>
        <dbReference type="ARBA" id="ARBA00022692"/>
    </source>
</evidence>
<evidence type="ECO:0000256" key="6">
    <source>
        <dbReference type="ARBA" id="ARBA00023136"/>
    </source>
</evidence>
<keyword evidence="6 8" id="KW-0472">Membrane</keyword>
<dbReference type="Proteomes" id="UP000559182">
    <property type="component" value="Unassembled WGS sequence"/>
</dbReference>
<dbReference type="SMART" id="SM00382">
    <property type="entry name" value="AAA"/>
    <property type="match status" value="2"/>
</dbReference>
<keyword evidence="3" id="KW-0547">Nucleotide-binding</keyword>
<reference evidence="11 12" key="1">
    <citation type="submission" date="2020-08" db="EMBL/GenBank/DDBJ databases">
        <title>Sequencing the genomes of 1000 actinobacteria strains.</title>
        <authorList>
            <person name="Klenk H.-P."/>
        </authorList>
    </citation>
    <scope>NUCLEOTIDE SEQUENCE [LARGE SCALE GENOMIC DNA]</scope>
    <source>
        <strain evidence="11 12">DSM 105369</strain>
    </source>
</reference>
<feature type="transmembrane region" description="Helical" evidence="8">
    <location>
        <begin position="235"/>
        <end position="262"/>
    </location>
</feature>
<keyword evidence="4 11" id="KW-0067">ATP-binding</keyword>
<sequence length="1116" mass="117118">MRPFDPELIRSEPAVRRPLAALGALGVLQGALAIAQAISVAGLVIAVVHARPLLGPSIAVLVVFGLRAVVSGAAERVAAWAGSYIASVLRRRAVHGWLTRTIDTRPSETVMLSRATQGAEAVEPYVARYLPALVSAAVVPTLALIALAVTDWVSALIVVLTLPLLPLFAALIGQHTRDETAARWRETDRLTGHFLDVMRGLPTLANYQRAEHQVQVVRAVGDRLRRATVRTLRTAFLSSVALELLATISVAIVAVAVGLRLVHGEMSLEGGLIAILLAPEAYWPIRRVGQEFHAAADGAQAIAELREQAAPGDRPAAGASVHADRLSYRYPGTERMVLQDFRLVGERGLTVLAGESGAGKTTVLDLLAGLRRPTAGGIERPPDVHYVTQRPFLIPGTLADNLGLGARLPAGTDWLPEPLRRLPAGLETPVGDDGFGLSAGQRALLALTRARLSGARLVLLDEPTAHLDPQMRRAAEALIRELAAERTVIVASHSESLIALADKVIRVGEAAARDLDTGSFLARLGQRDSGARDLDTRSPLGARATRPPLRATRPPLVGGSLGQRVSRPTSVWRPARGVLPASAVGALASTCGVALTATSGWLIVQAATRPPVLTLLVAIVCVRAFGIGRPVLRYAERLRSHDAALADLVDRRASLYTRLIPLTPARLGRRRRADVLTGAVADLDDEVDVQVRTLVPLLGAAVAAVIALAVVTVLHPLSGLVLAGVLLAVAAAACWDFRLESTSQRHTLDARGAVNREAQLIVTNVAAVQAISLGQRLLRRMDDAAAAAVRAAGRQALGRSVGTACTTFIAGLGVVGTALVAHQALAQGQVGAPIAALLVLGPLALTDVLGDLPDAVGSAARGVQARRRLDSLTAHPPAVYDAAPSAQDRTGEPDMTLDAVRASWDGSHTDLTVDHLQLHPGERISVTGPNGAGKSTLLAVLARHLDPTAGTYRFAGRSVRDQSLHAVRSRIAIVDDEPHVFAGSVRANLLLARPDADDAAVARALIDAGLGRWLSGLPHGLDTELGDGRSVSGGERARLAMARAVLSGRPVLLLDEPVAHLDGPTARAVLADVRAATPGATVVAVSHQAVVELAPDREVAIQVPTTIGERVTVSSW</sequence>
<keyword evidence="12" id="KW-1185">Reference proteome</keyword>
<evidence type="ECO:0000259" key="10">
    <source>
        <dbReference type="PROSITE" id="PS50929"/>
    </source>
</evidence>
<dbReference type="Gene3D" id="1.20.1560.10">
    <property type="entry name" value="ABC transporter type 1, transmembrane domain"/>
    <property type="match status" value="2"/>
</dbReference>
<comment type="caution">
    <text evidence="11">The sequence shown here is derived from an EMBL/GenBank/DDBJ whole genome shotgun (WGS) entry which is preliminary data.</text>
</comment>